<reference evidence="2 3" key="1">
    <citation type="journal article" date="2008" name="Nature">
        <title>The genome of Laccaria bicolor provides insights into mycorrhizal symbiosis.</title>
        <authorList>
            <person name="Martin F."/>
            <person name="Aerts A."/>
            <person name="Ahren D."/>
            <person name="Brun A."/>
            <person name="Danchin E.G.J."/>
            <person name="Duchaussoy F."/>
            <person name="Gibon J."/>
            <person name="Kohler A."/>
            <person name="Lindquist E."/>
            <person name="Pereda V."/>
            <person name="Salamov A."/>
            <person name="Shapiro H.J."/>
            <person name="Wuyts J."/>
            <person name="Blaudez D."/>
            <person name="Buee M."/>
            <person name="Brokstein P."/>
            <person name="Canbaeck B."/>
            <person name="Cohen D."/>
            <person name="Courty P.E."/>
            <person name="Coutinho P.M."/>
            <person name="Delaruelle C."/>
            <person name="Detter J.C."/>
            <person name="Deveau A."/>
            <person name="DiFazio S."/>
            <person name="Duplessis S."/>
            <person name="Fraissinet-Tachet L."/>
            <person name="Lucic E."/>
            <person name="Frey-Klett P."/>
            <person name="Fourrey C."/>
            <person name="Feussner I."/>
            <person name="Gay G."/>
            <person name="Grimwood J."/>
            <person name="Hoegger P.J."/>
            <person name="Jain P."/>
            <person name="Kilaru S."/>
            <person name="Labbe J."/>
            <person name="Lin Y.C."/>
            <person name="Legue V."/>
            <person name="Le Tacon F."/>
            <person name="Marmeisse R."/>
            <person name="Melayah D."/>
            <person name="Montanini B."/>
            <person name="Muratet M."/>
            <person name="Nehls U."/>
            <person name="Niculita-Hirzel H."/>
            <person name="Oudot-Le Secq M.P."/>
            <person name="Peter M."/>
            <person name="Quesneville H."/>
            <person name="Rajashekar B."/>
            <person name="Reich M."/>
            <person name="Rouhier N."/>
            <person name="Schmutz J."/>
            <person name="Yin T."/>
            <person name="Chalot M."/>
            <person name="Henrissat B."/>
            <person name="Kuees U."/>
            <person name="Lucas S."/>
            <person name="Van de Peer Y."/>
            <person name="Podila G.K."/>
            <person name="Polle A."/>
            <person name="Pukkila P.J."/>
            <person name="Richardson P.M."/>
            <person name="Rouze P."/>
            <person name="Sanders I.R."/>
            <person name="Stajich J.E."/>
            <person name="Tunlid A."/>
            <person name="Tuskan G."/>
            <person name="Grigoriev I.V."/>
        </authorList>
    </citation>
    <scope>NUCLEOTIDE SEQUENCE [LARGE SCALE GENOMIC DNA]</scope>
    <source>
        <strain evidence="3">S238N-H82 / ATCC MYA-4686</strain>
    </source>
</reference>
<evidence type="ECO:0000313" key="3">
    <source>
        <dbReference type="Proteomes" id="UP000001194"/>
    </source>
</evidence>
<dbReference type="AlphaFoldDB" id="B0DGX9"/>
<keyword evidence="1" id="KW-1133">Transmembrane helix</keyword>
<protein>
    <submittedName>
        <fullName evidence="2">Predicted protein</fullName>
    </submittedName>
</protein>
<accession>B0DGX9</accession>
<dbReference type="KEGG" id="lbc:LACBIDRAFT_329062"/>
<dbReference type="InParanoid" id="B0DGX9"/>
<evidence type="ECO:0000256" key="1">
    <source>
        <dbReference type="SAM" id="Phobius"/>
    </source>
</evidence>
<sequence>MVNMIPKLSWKMLEVLEWLIWISKSGFICYIPFTTCCSLEIFWLQIALFVMMSLPSSLRVVGTASGYLVHQHKHKTLSSSIVGGYGGEFYPVGMWGGFVPTGCDLGYMGRRVKVTKCICERWCFFVQALGRDIGWAVFSQVGTQIDVRTMIWTPTLHPNFALQLTSQLCIVELNMTKPKLTNFVPNFHASWGQSGDQSWAQGGLL</sequence>
<keyword evidence="3" id="KW-1185">Reference proteome</keyword>
<evidence type="ECO:0000313" key="2">
    <source>
        <dbReference type="EMBL" id="EDR06227.1"/>
    </source>
</evidence>
<organism evidence="3">
    <name type="scientific">Laccaria bicolor (strain S238N-H82 / ATCC MYA-4686)</name>
    <name type="common">Bicoloured deceiver</name>
    <name type="synonym">Laccaria laccata var. bicolor</name>
    <dbReference type="NCBI Taxonomy" id="486041"/>
    <lineage>
        <taxon>Eukaryota</taxon>
        <taxon>Fungi</taxon>
        <taxon>Dikarya</taxon>
        <taxon>Basidiomycota</taxon>
        <taxon>Agaricomycotina</taxon>
        <taxon>Agaricomycetes</taxon>
        <taxon>Agaricomycetidae</taxon>
        <taxon>Agaricales</taxon>
        <taxon>Agaricineae</taxon>
        <taxon>Hydnangiaceae</taxon>
        <taxon>Laccaria</taxon>
    </lineage>
</organism>
<dbReference type="EMBL" id="DS547109">
    <property type="protein sequence ID" value="EDR06227.1"/>
    <property type="molecule type" value="Genomic_DNA"/>
</dbReference>
<dbReference type="Proteomes" id="UP000001194">
    <property type="component" value="Unassembled WGS sequence"/>
</dbReference>
<dbReference type="GeneID" id="6078647"/>
<dbReference type="HOGENOM" id="CLU_1337700_0_0_1"/>
<keyword evidence="1" id="KW-0812">Transmembrane</keyword>
<keyword evidence="1" id="KW-0472">Membrane</keyword>
<proteinExistence type="predicted"/>
<gene>
    <name evidence="2" type="ORF">LACBIDRAFT_329062</name>
</gene>
<dbReference type="RefSeq" id="XP_001883088.1">
    <property type="nucleotide sequence ID" value="XM_001883053.1"/>
</dbReference>
<name>B0DGX9_LACBS</name>
<feature type="transmembrane region" description="Helical" evidence="1">
    <location>
        <begin position="20"/>
        <end position="50"/>
    </location>
</feature>